<proteinExistence type="predicted"/>
<evidence type="ECO:0000256" key="1">
    <source>
        <dbReference type="SAM" id="MobiDB-lite"/>
    </source>
</evidence>
<feature type="compositionally biased region" description="Acidic residues" evidence="1">
    <location>
        <begin position="238"/>
        <end position="250"/>
    </location>
</feature>
<feature type="region of interest" description="Disordered" evidence="1">
    <location>
        <begin position="162"/>
        <end position="348"/>
    </location>
</feature>
<accession>A0ABR3C1W7</accession>
<dbReference type="Proteomes" id="UP001430584">
    <property type="component" value="Unassembled WGS sequence"/>
</dbReference>
<feature type="compositionally biased region" description="Polar residues" evidence="1">
    <location>
        <begin position="299"/>
        <end position="309"/>
    </location>
</feature>
<reference evidence="2 3" key="1">
    <citation type="submission" date="2024-02" db="EMBL/GenBank/DDBJ databases">
        <title>De novo assembly and annotation of 12 fungi associated with fruit tree decline syndrome in Ontario, Canada.</title>
        <authorList>
            <person name="Sulman M."/>
            <person name="Ellouze W."/>
            <person name="Ilyukhin E."/>
        </authorList>
    </citation>
    <scope>NUCLEOTIDE SEQUENCE [LARGE SCALE GENOMIC DNA]</scope>
    <source>
        <strain evidence="2 3">FDS-637</strain>
    </source>
</reference>
<evidence type="ECO:0000313" key="3">
    <source>
        <dbReference type="Proteomes" id="UP001430584"/>
    </source>
</evidence>
<keyword evidence="3" id="KW-1185">Reference proteome</keyword>
<organism evidence="2 3">
    <name type="scientific">Diplodia seriata</name>
    <dbReference type="NCBI Taxonomy" id="420778"/>
    <lineage>
        <taxon>Eukaryota</taxon>
        <taxon>Fungi</taxon>
        <taxon>Dikarya</taxon>
        <taxon>Ascomycota</taxon>
        <taxon>Pezizomycotina</taxon>
        <taxon>Dothideomycetes</taxon>
        <taxon>Dothideomycetes incertae sedis</taxon>
        <taxon>Botryosphaeriales</taxon>
        <taxon>Botryosphaeriaceae</taxon>
        <taxon>Diplodia</taxon>
    </lineage>
</organism>
<feature type="compositionally biased region" description="Basic and acidic residues" evidence="1">
    <location>
        <begin position="325"/>
        <end position="339"/>
    </location>
</feature>
<evidence type="ECO:0008006" key="4">
    <source>
        <dbReference type="Google" id="ProtNLM"/>
    </source>
</evidence>
<sequence>MDHPIRPPKNPEIRIYALPPQAPQVNGFVKVVLRSAGSAARAVRDLDGVRLNKSNINKRSFGGHGGGLIVRHYRAAIPMDDDGDGDGDDDDDTARAKSKKRSRRGSSEEHLPQPIKRVRVEDGVDVKCTGPAVAAAAARRAFRHDPAAAAAAAYLFSFSPAVPQPQQKQQQQSPPPSAPPPPPAPTEAVEQEPEFEDISAVVEARLAEQAAKRAAARQKMSTAAAAGGGKKRRRDEGQMEEEADVGEDEATIAGMAGMALVDRRPRKRMREERKGGGDVEGMAEDAEDGAAKVDRDEGNQQPQQVNGFPTSKARVRRDRRKAVRKREGTGEGRMDESPRPAKRSRRSL</sequence>
<feature type="compositionally biased region" description="Basic and acidic residues" evidence="1">
    <location>
        <begin position="289"/>
        <end position="298"/>
    </location>
</feature>
<protein>
    <recommendedName>
        <fullName evidence="4">RRM domain-containing protein</fullName>
    </recommendedName>
</protein>
<feature type="compositionally biased region" description="Low complexity" evidence="1">
    <location>
        <begin position="162"/>
        <end position="172"/>
    </location>
</feature>
<name>A0ABR3C1W7_9PEZI</name>
<evidence type="ECO:0000313" key="2">
    <source>
        <dbReference type="EMBL" id="KAL0254630.1"/>
    </source>
</evidence>
<dbReference type="RefSeq" id="XP_066628501.1">
    <property type="nucleotide sequence ID" value="XM_066781499.1"/>
</dbReference>
<gene>
    <name evidence="2" type="ORF">SLS55_010109</name>
</gene>
<dbReference type="EMBL" id="JAJVCZ030000011">
    <property type="protein sequence ID" value="KAL0254630.1"/>
    <property type="molecule type" value="Genomic_DNA"/>
</dbReference>
<comment type="caution">
    <text evidence="2">The sequence shown here is derived from an EMBL/GenBank/DDBJ whole genome shotgun (WGS) entry which is preliminary data.</text>
</comment>
<feature type="region of interest" description="Disordered" evidence="1">
    <location>
        <begin position="80"/>
        <end position="115"/>
    </location>
</feature>
<dbReference type="GeneID" id="92014194"/>
<feature type="compositionally biased region" description="Pro residues" evidence="1">
    <location>
        <begin position="173"/>
        <end position="185"/>
    </location>
</feature>
<feature type="compositionally biased region" description="Low complexity" evidence="1">
    <location>
        <begin position="203"/>
        <end position="225"/>
    </location>
</feature>
<feature type="compositionally biased region" description="Acidic residues" evidence="1">
    <location>
        <begin position="80"/>
        <end position="92"/>
    </location>
</feature>
<feature type="compositionally biased region" description="Basic residues" evidence="1">
    <location>
        <begin position="313"/>
        <end position="324"/>
    </location>
</feature>